<protein>
    <submittedName>
        <fullName evidence="1">Uncharacterized protein</fullName>
    </submittedName>
</protein>
<reference evidence="1" key="1">
    <citation type="submission" date="2014-05" db="EMBL/GenBank/DDBJ databases">
        <authorList>
            <person name="Chronopoulou M."/>
        </authorList>
    </citation>
    <scope>NUCLEOTIDE SEQUENCE</scope>
    <source>
        <tissue evidence="1">Whole organism</tissue>
    </source>
</reference>
<name>A0A0K2UIA2_LEPSM</name>
<sequence>MNIPFSDFIKFVSILEHPRKLLPLSLQMTLGMLLRQISLQKTIQKSIVLNDQYNSR</sequence>
<accession>A0A0K2UIA2</accession>
<evidence type="ECO:0000313" key="1">
    <source>
        <dbReference type="EMBL" id="CDW37989.1"/>
    </source>
</evidence>
<proteinExistence type="predicted"/>
<dbReference type="EMBL" id="HACA01020628">
    <property type="protein sequence ID" value="CDW37989.1"/>
    <property type="molecule type" value="Transcribed_RNA"/>
</dbReference>
<dbReference type="AlphaFoldDB" id="A0A0K2UIA2"/>
<organism evidence="1">
    <name type="scientific">Lepeophtheirus salmonis</name>
    <name type="common">Salmon louse</name>
    <name type="synonym">Caligus salmonis</name>
    <dbReference type="NCBI Taxonomy" id="72036"/>
    <lineage>
        <taxon>Eukaryota</taxon>
        <taxon>Metazoa</taxon>
        <taxon>Ecdysozoa</taxon>
        <taxon>Arthropoda</taxon>
        <taxon>Crustacea</taxon>
        <taxon>Multicrustacea</taxon>
        <taxon>Hexanauplia</taxon>
        <taxon>Copepoda</taxon>
        <taxon>Siphonostomatoida</taxon>
        <taxon>Caligidae</taxon>
        <taxon>Lepeophtheirus</taxon>
    </lineage>
</organism>